<comment type="caution">
    <text evidence="2">The sequence shown here is derived from an EMBL/GenBank/DDBJ whole genome shotgun (WGS) entry which is preliminary data.</text>
</comment>
<sequence length="103" mass="11588">MGNCMPRCPPAQEEQEPKEVEAGSFEAKVTGNNRGESGFKIKVLLTKGELEWLLLQLKENGEKRLEDMLGEIERGRGKGKIRVEGSWKPSLESIMEIPEVQSF</sequence>
<gene>
    <name evidence="2" type="ORF">Taro_005216</name>
</gene>
<accession>A0A843TKB4</accession>
<evidence type="ECO:0000313" key="3">
    <source>
        <dbReference type="Proteomes" id="UP000652761"/>
    </source>
</evidence>
<dbReference type="Proteomes" id="UP000652761">
    <property type="component" value="Unassembled WGS sequence"/>
</dbReference>
<reference evidence="2" key="1">
    <citation type="submission" date="2017-07" db="EMBL/GenBank/DDBJ databases">
        <title>Taro Niue Genome Assembly and Annotation.</title>
        <authorList>
            <person name="Atibalentja N."/>
            <person name="Keating K."/>
            <person name="Fields C.J."/>
        </authorList>
    </citation>
    <scope>NUCLEOTIDE SEQUENCE</scope>
    <source>
        <strain evidence="2">Niue_2</strain>
        <tissue evidence="2">Leaf</tissue>
    </source>
</reference>
<dbReference type="EMBL" id="NMUH01000145">
    <property type="protein sequence ID" value="MQL72862.1"/>
    <property type="molecule type" value="Genomic_DNA"/>
</dbReference>
<feature type="region of interest" description="Disordered" evidence="1">
    <location>
        <begin position="1"/>
        <end position="22"/>
    </location>
</feature>
<dbReference type="SMR" id="A0A843TKB4"/>
<dbReference type="PANTHER" id="PTHR35704:SF1">
    <property type="entry name" value="OS02G0254600 PROTEIN"/>
    <property type="match status" value="1"/>
</dbReference>
<proteinExistence type="predicted"/>
<dbReference type="AlphaFoldDB" id="A0A843TKB4"/>
<evidence type="ECO:0000313" key="2">
    <source>
        <dbReference type="EMBL" id="MQL72862.1"/>
    </source>
</evidence>
<protein>
    <submittedName>
        <fullName evidence="2">Uncharacterized protein</fullName>
    </submittedName>
</protein>
<keyword evidence="3" id="KW-1185">Reference proteome</keyword>
<dbReference type="PANTHER" id="PTHR35704">
    <property type="entry name" value="OS02G0254600 PROTEIN"/>
    <property type="match status" value="1"/>
</dbReference>
<organism evidence="2 3">
    <name type="scientific">Colocasia esculenta</name>
    <name type="common">Wild taro</name>
    <name type="synonym">Arum esculentum</name>
    <dbReference type="NCBI Taxonomy" id="4460"/>
    <lineage>
        <taxon>Eukaryota</taxon>
        <taxon>Viridiplantae</taxon>
        <taxon>Streptophyta</taxon>
        <taxon>Embryophyta</taxon>
        <taxon>Tracheophyta</taxon>
        <taxon>Spermatophyta</taxon>
        <taxon>Magnoliopsida</taxon>
        <taxon>Liliopsida</taxon>
        <taxon>Araceae</taxon>
        <taxon>Aroideae</taxon>
        <taxon>Colocasieae</taxon>
        <taxon>Colocasia</taxon>
    </lineage>
</organism>
<name>A0A843TKB4_COLES</name>
<evidence type="ECO:0000256" key="1">
    <source>
        <dbReference type="SAM" id="MobiDB-lite"/>
    </source>
</evidence>
<dbReference type="OrthoDB" id="690994at2759"/>